<dbReference type="InterPro" id="IPR029063">
    <property type="entry name" value="SAM-dependent_MTases_sf"/>
</dbReference>
<dbReference type="PANTHER" id="PTHR24422:SF19">
    <property type="entry name" value="CHEMOTAXIS PROTEIN METHYLTRANSFERASE"/>
    <property type="match status" value="1"/>
</dbReference>
<evidence type="ECO:0000313" key="8">
    <source>
        <dbReference type="Proteomes" id="UP000298210"/>
    </source>
</evidence>
<comment type="catalytic activity">
    <reaction evidence="1">
        <text>L-glutamyl-[protein] + S-adenosyl-L-methionine = [protein]-L-glutamate 5-O-methyl ester + S-adenosyl-L-homocysteine</text>
        <dbReference type="Rhea" id="RHEA:24452"/>
        <dbReference type="Rhea" id="RHEA-COMP:10208"/>
        <dbReference type="Rhea" id="RHEA-COMP:10311"/>
        <dbReference type="ChEBI" id="CHEBI:29973"/>
        <dbReference type="ChEBI" id="CHEBI:57856"/>
        <dbReference type="ChEBI" id="CHEBI:59789"/>
        <dbReference type="ChEBI" id="CHEBI:82795"/>
        <dbReference type="EC" id="2.1.1.80"/>
    </reaction>
</comment>
<dbReference type="SUPFAM" id="SSF47757">
    <property type="entry name" value="Chemotaxis receptor methyltransferase CheR, N-terminal domain"/>
    <property type="match status" value="1"/>
</dbReference>
<organism evidence="7 8">
    <name type="scientific">Shouchella lehensis</name>
    <dbReference type="NCBI Taxonomy" id="300825"/>
    <lineage>
        <taxon>Bacteria</taxon>
        <taxon>Bacillati</taxon>
        <taxon>Bacillota</taxon>
        <taxon>Bacilli</taxon>
        <taxon>Bacillales</taxon>
        <taxon>Bacillaceae</taxon>
        <taxon>Shouchella</taxon>
    </lineage>
</organism>
<proteinExistence type="predicted"/>
<dbReference type="PANTHER" id="PTHR24422">
    <property type="entry name" value="CHEMOTAXIS PROTEIN METHYLTRANSFERASE"/>
    <property type="match status" value="1"/>
</dbReference>
<evidence type="ECO:0000313" key="7">
    <source>
        <dbReference type="EMBL" id="TES50493.1"/>
    </source>
</evidence>
<dbReference type="InterPro" id="IPR036804">
    <property type="entry name" value="CheR_N_sf"/>
</dbReference>
<dbReference type="PROSITE" id="PS50123">
    <property type="entry name" value="CHER"/>
    <property type="match status" value="1"/>
</dbReference>
<dbReference type="AlphaFoldDB" id="A0A4Y7WPJ7"/>
<dbReference type="InterPro" id="IPR022642">
    <property type="entry name" value="CheR_C"/>
</dbReference>
<evidence type="ECO:0000256" key="3">
    <source>
        <dbReference type="ARBA" id="ARBA00022603"/>
    </source>
</evidence>
<dbReference type="Proteomes" id="UP000298210">
    <property type="component" value="Unassembled WGS sequence"/>
</dbReference>
<dbReference type="InterPro" id="IPR000780">
    <property type="entry name" value="CheR_MeTrfase"/>
</dbReference>
<dbReference type="GO" id="GO:0008983">
    <property type="term" value="F:protein-glutamate O-methyltransferase activity"/>
    <property type="evidence" value="ECO:0007669"/>
    <property type="project" value="UniProtKB-EC"/>
</dbReference>
<sequence length="270" mass="31155">MKEMERLNMHDQDDYEAFSDLFATLTGIHLQAYKRSQMERRLRSLSVKHGMSSMKAYGEALKKDPALLSECKEKMTINVTSFFRNADRWERVTDWLSTRHQLTKKPLAIWSAACSSGEEAYTVAMLCKRNGLPLENNQVQATDLDEQMIRKAKSGRYSAQAAQTVLGEEMLSRFFQKEDVDFCVVDEIKEMVSFSTLDLIHDDFPKQMDMVICRNVCIYFTEETKERIFMKLSDALKEGGLLFVGSTEQIFHPHTYGLTAIAPFFYQKTN</sequence>
<dbReference type="SMART" id="SM00138">
    <property type="entry name" value="MeTrc"/>
    <property type="match status" value="1"/>
</dbReference>
<name>A0A4Y7WPJ7_9BACI</name>
<evidence type="ECO:0000256" key="5">
    <source>
        <dbReference type="ARBA" id="ARBA00022691"/>
    </source>
</evidence>
<dbReference type="SUPFAM" id="SSF53335">
    <property type="entry name" value="S-adenosyl-L-methionine-dependent methyltransferases"/>
    <property type="match status" value="1"/>
</dbReference>
<reference evidence="7 8" key="1">
    <citation type="submission" date="2019-03" db="EMBL/GenBank/DDBJ databases">
        <authorList>
            <person name="Liu G."/>
        </authorList>
    </citation>
    <scope>NUCLEOTIDE SEQUENCE [LARGE SCALE GENOMIC DNA]</scope>
    <source>
        <strain evidence="7 8">DSM 19099</strain>
    </source>
</reference>
<gene>
    <name evidence="7" type="ORF">E2L03_00740</name>
</gene>
<keyword evidence="4 7" id="KW-0808">Transferase</keyword>
<dbReference type="InterPro" id="IPR050903">
    <property type="entry name" value="Bact_Chemotaxis_MeTrfase"/>
</dbReference>
<evidence type="ECO:0000256" key="2">
    <source>
        <dbReference type="ARBA" id="ARBA00012534"/>
    </source>
</evidence>
<protein>
    <recommendedName>
        <fullName evidence="2">protein-glutamate O-methyltransferase</fullName>
        <ecNumber evidence="2">2.1.1.80</ecNumber>
    </recommendedName>
</protein>
<feature type="domain" description="CheR-type methyltransferase" evidence="6">
    <location>
        <begin position="3"/>
        <end position="270"/>
    </location>
</feature>
<evidence type="ECO:0000256" key="4">
    <source>
        <dbReference type="ARBA" id="ARBA00022679"/>
    </source>
</evidence>
<dbReference type="EC" id="2.1.1.80" evidence="2"/>
<keyword evidence="3 7" id="KW-0489">Methyltransferase</keyword>
<evidence type="ECO:0000256" key="1">
    <source>
        <dbReference type="ARBA" id="ARBA00001541"/>
    </source>
</evidence>
<dbReference type="Pfam" id="PF01739">
    <property type="entry name" value="CheR"/>
    <property type="match status" value="1"/>
</dbReference>
<dbReference type="Gene3D" id="1.10.155.10">
    <property type="entry name" value="Chemotaxis receptor methyltransferase CheR, N-terminal domain"/>
    <property type="match status" value="1"/>
</dbReference>
<dbReference type="EMBL" id="SNUX01000001">
    <property type="protein sequence ID" value="TES50493.1"/>
    <property type="molecule type" value="Genomic_DNA"/>
</dbReference>
<dbReference type="PRINTS" id="PR00996">
    <property type="entry name" value="CHERMTFRASE"/>
</dbReference>
<dbReference type="Pfam" id="PF03705">
    <property type="entry name" value="CheR_N"/>
    <property type="match status" value="1"/>
</dbReference>
<dbReference type="InterPro" id="IPR022641">
    <property type="entry name" value="CheR_N"/>
</dbReference>
<accession>A0A4Y7WPJ7</accession>
<evidence type="ECO:0000259" key="6">
    <source>
        <dbReference type="PROSITE" id="PS50123"/>
    </source>
</evidence>
<comment type="caution">
    <text evidence="7">The sequence shown here is derived from an EMBL/GenBank/DDBJ whole genome shotgun (WGS) entry which is preliminary data.</text>
</comment>
<dbReference type="GO" id="GO:0032259">
    <property type="term" value="P:methylation"/>
    <property type="evidence" value="ECO:0007669"/>
    <property type="project" value="UniProtKB-KW"/>
</dbReference>
<keyword evidence="5" id="KW-0949">S-adenosyl-L-methionine</keyword>
<dbReference type="Gene3D" id="3.40.50.150">
    <property type="entry name" value="Vaccinia Virus protein VP39"/>
    <property type="match status" value="1"/>
</dbReference>